<dbReference type="InterPro" id="IPR036397">
    <property type="entry name" value="RNaseH_sf"/>
</dbReference>
<dbReference type="GO" id="GO:0003676">
    <property type="term" value="F:nucleic acid binding"/>
    <property type="evidence" value="ECO:0007669"/>
    <property type="project" value="InterPro"/>
</dbReference>
<evidence type="ECO:0000313" key="2">
    <source>
        <dbReference type="Proteomes" id="UP000246078"/>
    </source>
</evidence>
<dbReference type="SUPFAM" id="SSF53098">
    <property type="entry name" value="Ribonuclease H-like"/>
    <property type="match status" value="1"/>
</dbReference>
<dbReference type="VEuPathDB" id="TriTrypDB:TcYC6_0094400"/>
<dbReference type="VEuPathDB" id="TriTrypDB:ECC02_010630"/>
<protein>
    <recommendedName>
        <fullName evidence="3">RNase H type-1 domain-containing protein</fullName>
    </recommendedName>
</protein>
<organism evidence="1 2">
    <name type="scientific">Trypanosoma cruzi</name>
    <dbReference type="NCBI Taxonomy" id="5693"/>
    <lineage>
        <taxon>Eukaryota</taxon>
        <taxon>Discoba</taxon>
        <taxon>Euglenozoa</taxon>
        <taxon>Kinetoplastea</taxon>
        <taxon>Metakinetoplastina</taxon>
        <taxon>Trypanosomatida</taxon>
        <taxon>Trypanosomatidae</taxon>
        <taxon>Trypanosoma</taxon>
        <taxon>Schizotrypanum</taxon>
    </lineage>
</organism>
<dbReference type="VEuPathDB" id="TriTrypDB:TCDM_11834"/>
<dbReference type="Proteomes" id="UP000246078">
    <property type="component" value="Unassembled WGS sequence"/>
</dbReference>
<dbReference type="VEuPathDB" id="TriTrypDB:TcBrA4_0064320"/>
<dbReference type="VEuPathDB" id="TriTrypDB:TcG_11625"/>
<gene>
    <name evidence="1" type="ORF">C3747_38g375</name>
</gene>
<proteinExistence type="predicted"/>
<evidence type="ECO:0008006" key="3">
    <source>
        <dbReference type="Google" id="ProtNLM"/>
    </source>
</evidence>
<dbReference type="VEuPathDB" id="TriTrypDB:TCDM_10620"/>
<dbReference type="VEuPathDB" id="TriTrypDB:TcCL_Unassigned01573"/>
<dbReference type="VEuPathDB" id="TriTrypDB:C3747_38g375"/>
<dbReference type="VEuPathDB" id="TriTrypDB:C4B63_99g100"/>
<reference evidence="1 2" key="1">
    <citation type="journal article" date="2018" name="Microb. Genom.">
        <title>Expanding an expanded genome: long-read sequencing of Trypanosoma cruzi.</title>
        <authorList>
            <person name="Berna L."/>
            <person name="Rodriguez M."/>
            <person name="Chiribao M.L."/>
            <person name="Parodi-Talice A."/>
            <person name="Pita S."/>
            <person name="Rijo G."/>
            <person name="Alvarez-Valin F."/>
            <person name="Robello C."/>
        </authorList>
    </citation>
    <scope>NUCLEOTIDE SEQUENCE [LARGE SCALE GENOMIC DNA]</scope>
    <source>
        <strain evidence="1 2">TCC</strain>
    </source>
</reference>
<comment type="caution">
    <text evidence="1">The sequence shown here is derived from an EMBL/GenBank/DDBJ whole genome shotgun (WGS) entry which is preliminary data.</text>
</comment>
<dbReference type="VEuPathDB" id="TriTrypDB:TCSYLVIO_008571"/>
<accession>A0A2V2X048</accession>
<name>A0A2V2X048_TRYCR</name>
<dbReference type="InterPro" id="IPR012337">
    <property type="entry name" value="RNaseH-like_sf"/>
</dbReference>
<sequence>MSGARLFILLNPLWGIMILNYGWTVPPLSLSPHIDPLQYFTDTPRQMISLWRSIVQQVACSYRAKCLAVESGVRHLIPPRPETSQSPTRILVATDSLLAIEALRVGPLTMRDRVIEEIWIMLLPLVKRGRPVEFIFSPSHCGIPRSEAADEEATIARSLPQECIPIWHVDLLTAVKRL</sequence>
<evidence type="ECO:0000313" key="1">
    <source>
        <dbReference type="EMBL" id="PWV14127.1"/>
    </source>
</evidence>
<dbReference type="EMBL" id="PRFC01000038">
    <property type="protein sequence ID" value="PWV14127.1"/>
    <property type="molecule type" value="Genomic_DNA"/>
</dbReference>
<dbReference type="AlphaFoldDB" id="A0A2V2X048"/>
<dbReference type="Gene3D" id="3.30.420.10">
    <property type="entry name" value="Ribonuclease H-like superfamily/Ribonuclease H"/>
    <property type="match status" value="1"/>
</dbReference>